<keyword evidence="11" id="KW-1185">Reference proteome</keyword>
<keyword evidence="7" id="KW-1133">Transmembrane helix</keyword>
<dbReference type="InterPro" id="IPR004089">
    <property type="entry name" value="MCPsignal_dom"/>
</dbReference>
<dbReference type="PANTHER" id="PTHR43531">
    <property type="entry name" value="PROTEIN ICFG"/>
    <property type="match status" value="1"/>
</dbReference>
<dbReference type="EMBL" id="LYRP01000001">
    <property type="protein sequence ID" value="OAT78421.1"/>
    <property type="molecule type" value="Genomic_DNA"/>
</dbReference>
<dbReference type="Pfam" id="PF00015">
    <property type="entry name" value="MCPsignal"/>
    <property type="match status" value="1"/>
</dbReference>
<dbReference type="CDD" id="cd11386">
    <property type="entry name" value="MCP_signal"/>
    <property type="match status" value="1"/>
</dbReference>
<evidence type="ECO:0000259" key="9">
    <source>
        <dbReference type="PROSITE" id="PS50885"/>
    </source>
</evidence>
<comment type="caution">
    <text evidence="10">The sequence shown here is derived from an EMBL/GenBank/DDBJ whole genome shotgun (WGS) entry which is preliminary data.</text>
</comment>
<evidence type="ECO:0008006" key="12">
    <source>
        <dbReference type="Google" id="ProtNLM"/>
    </source>
</evidence>
<dbReference type="SUPFAM" id="SSF58104">
    <property type="entry name" value="Methyl-accepting chemotaxis protein (MCP) signaling domain"/>
    <property type="match status" value="1"/>
</dbReference>
<evidence type="ECO:0000256" key="5">
    <source>
        <dbReference type="ARBA" id="ARBA00029447"/>
    </source>
</evidence>
<evidence type="ECO:0000256" key="4">
    <source>
        <dbReference type="ARBA" id="ARBA00023224"/>
    </source>
</evidence>
<evidence type="ECO:0000259" key="8">
    <source>
        <dbReference type="PROSITE" id="PS50111"/>
    </source>
</evidence>
<organism evidence="10 11">
    <name type="scientific">Mangrovibacter phragmitis</name>
    <dbReference type="NCBI Taxonomy" id="1691903"/>
    <lineage>
        <taxon>Bacteria</taxon>
        <taxon>Pseudomonadati</taxon>
        <taxon>Pseudomonadota</taxon>
        <taxon>Gammaproteobacteria</taxon>
        <taxon>Enterobacterales</taxon>
        <taxon>Enterobacteriaceae</taxon>
        <taxon>Mangrovibacter</taxon>
    </lineage>
</organism>
<evidence type="ECO:0000313" key="11">
    <source>
        <dbReference type="Proteomes" id="UP000078225"/>
    </source>
</evidence>
<dbReference type="FunFam" id="1.10.287.950:FF:000001">
    <property type="entry name" value="Methyl-accepting chemotaxis sensory transducer"/>
    <property type="match status" value="1"/>
</dbReference>
<keyword evidence="4 6" id="KW-0807">Transducer</keyword>
<dbReference type="PRINTS" id="PR00260">
    <property type="entry name" value="CHEMTRNSDUCR"/>
</dbReference>
<evidence type="ECO:0000313" key="10">
    <source>
        <dbReference type="EMBL" id="OAT78421.1"/>
    </source>
</evidence>
<comment type="subcellular location">
    <subcellularLocation>
        <location evidence="1">Cell inner membrane</location>
        <topology evidence="1">Multi-pass membrane protein</topology>
    </subcellularLocation>
</comment>
<dbReference type="PROSITE" id="PS50111">
    <property type="entry name" value="CHEMOTAXIS_TRANSDUC_2"/>
    <property type="match status" value="1"/>
</dbReference>
<sequence length="525" mass="57032">MRIVHKLLIAFAISIISVIVVGVWSLSVYKSSITSFDYITTNSLPRIKQLQITIDFREKARREIYLYLLSHDDALMSQHKHDALDAMNQSIATLKKYRNARVSDNKDKQMSDKNLAIMASYMQVLNDLFTANESVGQAAAVSMLKSGGDMAKMSDELTRGLNQQIQYNYQHAEAFSVANHEKFNTTIIMLAVFIVLSVAVSTILSFFVLRYIAVSLRSFSDKISTISHELDLTQSVTVRRRDEIGLAALSFNALVEKMAQVLSQVKSSSRLVDTAAHEIAASNDDLSSRTEAQAASLEETAASMNQLSATVQSNVETTRNADQLMHQVHKLVHNTSNELGGLKETIDDIAVSSAKISEITAIIEGIAFQTNILALNAAVEAARAGEHGKGFAVVAGEVRTLSQRSSGAARDIKVLIDAALQKVTLGVKYTQQVADKMTEATSAVSETKDLINQVSHSSTEQSHGISQVNIAVNQMEGVLQQNAAMVEQMAAAANSLRGQAGELLADVDVFVVSEQVPSARLIALA</sequence>
<keyword evidence="2" id="KW-0488">Methylation</keyword>
<evidence type="ECO:0000256" key="6">
    <source>
        <dbReference type="PROSITE-ProRule" id="PRU00284"/>
    </source>
</evidence>
<feature type="domain" description="HAMP" evidence="9">
    <location>
        <begin position="210"/>
        <end position="263"/>
    </location>
</feature>
<accession>A0A1B7L875</accession>
<feature type="transmembrane region" description="Helical" evidence="7">
    <location>
        <begin position="7"/>
        <end position="26"/>
    </location>
</feature>
<evidence type="ECO:0000256" key="7">
    <source>
        <dbReference type="SAM" id="Phobius"/>
    </source>
</evidence>
<keyword evidence="7" id="KW-0472">Membrane</keyword>
<dbReference type="GO" id="GO:0005886">
    <property type="term" value="C:plasma membrane"/>
    <property type="evidence" value="ECO:0007669"/>
    <property type="project" value="UniProtKB-SubCell"/>
</dbReference>
<feature type="transmembrane region" description="Helical" evidence="7">
    <location>
        <begin position="187"/>
        <end position="212"/>
    </location>
</feature>
<feature type="domain" description="Methyl-accepting transducer" evidence="8">
    <location>
        <begin position="268"/>
        <end position="497"/>
    </location>
</feature>
<dbReference type="RefSeq" id="WP_064593942.1">
    <property type="nucleotide sequence ID" value="NZ_LYRP01000001.1"/>
</dbReference>
<dbReference type="STRING" id="1691903.A9B99_01405"/>
<dbReference type="GO" id="GO:0006935">
    <property type="term" value="P:chemotaxis"/>
    <property type="evidence" value="ECO:0007669"/>
    <property type="project" value="UniProtKB-KW"/>
</dbReference>
<reference evidence="11" key="1">
    <citation type="submission" date="2016-05" db="EMBL/GenBank/DDBJ databases">
        <authorList>
            <person name="Behera P."/>
            <person name="Vaishampayan P."/>
            <person name="Singh N."/>
            <person name="Raina V."/>
            <person name="Suar M."/>
            <person name="Pattnaik A."/>
            <person name="Rastogi G."/>
        </authorList>
    </citation>
    <scope>NUCLEOTIDE SEQUENCE [LARGE SCALE GENOMIC DNA]</scope>
    <source>
        <strain evidence="11">MP23</strain>
    </source>
</reference>
<dbReference type="GO" id="GO:0004888">
    <property type="term" value="F:transmembrane signaling receptor activity"/>
    <property type="evidence" value="ECO:0007669"/>
    <property type="project" value="InterPro"/>
</dbReference>
<dbReference type="SMART" id="SM00304">
    <property type="entry name" value="HAMP"/>
    <property type="match status" value="1"/>
</dbReference>
<dbReference type="InterPro" id="IPR003660">
    <property type="entry name" value="HAMP_dom"/>
</dbReference>
<gene>
    <name evidence="10" type="ORF">A9B99_01405</name>
</gene>
<dbReference type="AlphaFoldDB" id="A0A1B7L875"/>
<dbReference type="PANTHER" id="PTHR43531:SF14">
    <property type="entry name" value="METHYL-ACCEPTING CHEMOTAXIS PROTEIN I-RELATED"/>
    <property type="match status" value="1"/>
</dbReference>
<evidence type="ECO:0000256" key="1">
    <source>
        <dbReference type="ARBA" id="ARBA00004429"/>
    </source>
</evidence>
<dbReference type="GO" id="GO:0007165">
    <property type="term" value="P:signal transduction"/>
    <property type="evidence" value="ECO:0007669"/>
    <property type="project" value="UniProtKB-KW"/>
</dbReference>
<comment type="similarity">
    <text evidence="5">Belongs to the methyl-accepting chemotaxis (MCP) protein family.</text>
</comment>
<dbReference type="InterPro" id="IPR051310">
    <property type="entry name" value="MCP_chemotaxis"/>
</dbReference>
<dbReference type="Proteomes" id="UP000078225">
    <property type="component" value="Unassembled WGS sequence"/>
</dbReference>
<dbReference type="OrthoDB" id="9147953at2"/>
<dbReference type="PROSITE" id="PS50885">
    <property type="entry name" value="HAMP"/>
    <property type="match status" value="1"/>
</dbReference>
<dbReference type="SMART" id="SM00283">
    <property type="entry name" value="MA"/>
    <property type="match status" value="1"/>
</dbReference>
<dbReference type="Pfam" id="PF00672">
    <property type="entry name" value="HAMP"/>
    <property type="match status" value="1"/>
</dbReference>
<protein>
    <recommendedName>
        <fullName evidence="12">Chemotaxis protein</fullName>
    </recommendedName>
</protein>
<dbReference type="InterPro" id="IPR004090">
    <property type="entry name" value="Chemotax_Me-accpt_rcpt"/>
</dbReference>
<keyword evidence="3" id="KW-0145">Chemotaxis</keyword>
<dbReference type="InterPro" id="IPR024478">
    <property type="entry name" value="HlyB_4HB_MCP"/>
</dbReference>
<dbReference type="Pfam" id="PF12729">
    <property type="entry name" value="4HB_MCP_1"/>
    <property type="match status" value="1"/>
</dbReference>
<dbReference type="CDD" id="cd06225">
    <property type="entry name" value="HAMP"/>
    <property type="match status" value="1"/>
</dbReference>
<evidence type="ECO:0000256" key="2">
    <source>
        <dbReference type="ARBA" id="ARBA00022481"/>
    </source>
</evidence>
<keyword evidence="7" id="KW-0812">Transmembrane</keyword>
<proteinExistence type="inferred from homology"/>
<evidence type="ECO:0000256" key="3">
    <source>
        <dbReference type="ARBA" id="ARBA00022500"/>
    </source>
</evidence>
<dbReference type="Gene3D" id="1.10.287.950">
    <property type="entry name" value="Methyl-accepting chemotaxis protein"/>
    <property type="match status" value="1"/>
</dbReference>
<name>A0A1B7L875_9ENTR</name>